<dbReference type="InterPro" id="IPR002092">
    <property type="entry name" value="DNA-dir_Rpol_phage-type"/>
</dbReference>
<feature type="domain" description="DNA-directed RNA polymerase N-terminal" evidence="1">
    <location>
        <begin position="1"/>
        <end position="53"/>
    </location>
</feature>
<organism evidence="2 3">
    <name type="scientific">Porphyra umbilicalis</name>
    <name type="common">Purple laver</name>
    <name type="synonym">Red alga</name>
    <dbReference type="NCBI Taxonomy" id="2786"/>
    <lineage>
        <taxon>Eukaryota</taxon>
        <taxon>Rhodophyta</taxon>
        <taxon>Bangiophyceae</taxon>
        <taxon>Bangiales</taxon>
        <taxon>Bangiaceae</taxon>
        <taxon>Porphyra</taxon>
    </lineage>
</organism>
<keyword evidence="3" id="KW-1185">Reference proteome</keyword>
<accession>A0A1X6P218</accession>
<dbReference type="PANTHER" id="PTHR10102">
    <property type="entry name" value="DNA-DIRECTED RNA POLYMERASE, MITOCHONDRIAL"/>
    <property type="match status" value="1"/>
</dbReference>
<dbReference type="GO" id="GO:0034245">
    <property type="term" value="C:mitochondrial DNA-directed RNA polymerase complex"/>
    <property type="evidence" value="ECO:0007669"/>
    <property type="project" value="TreeGrafter"/>
</dbReference>
<dbReference type="InterPro" id="IPR029262">
    <property type="entry name" value="RPOL_N"/>
</dbReference>
<evidence type="ECO:0000259" key="1">
    <source>
        <dbReference type="Pfam" id="PF14700"/>
    </source>
</evidence>
<gene>
    <name evidence="2" type="ORF">BU14_0274s0005</name>
</gene>
<protein>
    <recommendedName>
        <fullName evidence="1">DNA-directed RNA polymerase N-terminal domain-containing protein</fullName>
    </recommendedName>
</protein>
<dbReference type="InterPro" id="IPR043502">
    <property type="entry name" value="DNA/RNA_pol_sf"/>
</dbReference>
<reference evidence="2 3" key="1">
    <citation type="submission" date="2017-03" db="EMBL/GenBank/DDBJ databases">
        <title>WGS assembly of Porphyra umbilicalis.</title>
        <authorList>
            <person name="Brawley S.H."/>
            <person name="Blouin N.A."/>
            <person name="Ficko-Blean E."/>
            <person name="Wheeler G.L."/>
            <person name="Lohr M."/>
            <person name="Goodson H.V."/>
            <person name="Jenkins J.W."/>
            <person name="Blaby-Haas C.E."/>
            <person name="Helliwell K.E."/>
            <person name="Chan C."/>
            <person name="Marriage T."/>
            <person name="Bhattacharya D."/>
            <person name="Klein A.S."/>
            <person name="Badis Y."/>
            <person name="Brodie J."/>
            <person name="Cao Y."/>
            <person name="Collen J."/>
            <person name="Dittami S.M."/>
            <person name="Gachon C.M."/>
            <person name="Green B.R."/>
            <person name="Karpowicz S."/>
            <person name="Kim J.W."/>
            <person name="Kudahl U."/>
            <person name="Lin S."/>
            <person name="Michel G."/>
            <person name="Mittag M."/>
            <person name="Olson B.J."/>
            <person name="Pangilinan J."/>
            <person name="Peng Y."/>
            <person name="Qiu H."/>
            <person name="Shu S."/>
            <person name="Singer J.T."/>
            <person name="Smith A.G."/>
            <person name="Sprecher B.N."/>
            <person name="Wagner V."/>
            <person name="Wang W."/>
            <person name="Wang Z.-Y."/>
            <person name="Yan J."/>
            <person name="Yarish C."/>
            <person name="Zoeuner-Riek S."/>
            <person name="Zhuang Y."/>
            <person name="Zou Y."/>
            <person name="Lindquist E.A."/>
            <person name="Grimwood J."/>
            <person name="Barry K."/>
            <person name="Rokhsar D.S."/>
            <person name="Schmutz J."/>
            <person name="Stiller J.W."/>
            <person name="Grossman A.R."/>
            <person name="Prochnik S.E."/>
        </authorList>
    </citation>
    <scope>NUCLEOTIDE SEQUENCE [LARGE SCALE GENOMIC DNA]</scope>
    <source>
        <strain evidence="2">4086291</strain>
    </source>
</reference>
<sequence length="90" mass="9528">MVVPPRPWTGAARGGGYLLLRAPFIRLRPSRRLRDALGAADLRPVLGGLNALSAQGWRINAPVLATSSALWERGGGFAGLVSRDNVEVPA</sequence>
<dbReference type="OrthoDB" id="276422at2759"/>
<dbReference type="Gene3D" id="1.10.1320.10">
    <property type="entry name" value="DNA-directed RNA polymerase, N-terminal domain"/>
    <property type="match status" value="1"/>
</dbReference>
<dbReference type="AlphaFoldDB" id="A0A1X6P218"/>
<dbReference type="GO" id="GO:0006390">
    <property type="term" value="P:mitochondrial transcription"/>
    <property type="evidence" value="ECO:0007669"/>
    <property type="project" value="TreeGrafter"/>
</dbReference>
<dbReference type="Proteomes" id="UP000218209">
    <property type="component" value="Unassembled WGS sequence"/>
</dbReference>
<evidence type="ECO:0000313" key="2">
    <source>
        <dbReference type="EMBL" id="OSX74673.1"/>
    </source>
</evidence>
<dbReference type="InterPro" id="IPR037159">
    <property type="entry name" value="RNA_POL_N_sf"/>
</dbReference>
<dbReference type="Pfam" id="PF14700">
    <property type="entry name" value="RPOL_N"/>
    <property type="match status" value="1"/>
</dbReference>
<dbReference type="EMBL" id="KV918936">
    <property type="protein sequence ID" value="OSX74673.1"/>
    <property type="molecule type" value="Genomic_DNA"/>
</dbReference>
<dbReference type="GO" id="GO:0003677">
    <property type="term" value="F:DNA binding"/>
    <property type="evidence" value="ECO:0007669"/>
    <property type="project" value="InterPro"/>
</dbReference>
<dbReference type="GO" id="GO:0003899">
    <property type="term" value="F:DNA-directed RNA polymerase activity"/>
    <property type="evidence" value="ECO:0007669"/>
    <property type="project" value="InterPro"/>
</dbReference>
<dbReference type="SUPFAM" id="SSF56672">
    <property type="entry name" value="DNA/RNA polymerases"/>
    <property type="match status" value="1"/>
</dbReference>
<evidence type="ECO:0000313" key="3">
    <source>
        <dbReference type="Proteomes" id="UP000218209"/>
    </source>
</evidence>
<proteinExistence type="predicted"/>
<dbReference type="PANTHER" id="PTHR10102:SF0">
    <property type="entry name" value="DNA-DIRECTED RNA POLYMERASE, MITOCHONDRIAL"/>
    <property type="match status" value="1"/>
</dbReference>
<name>A0A1X6P218_PORUM</name>